<evidence type="ECO:0000259" key="6">
    <source>
        <dbReference type="PROSITE" id="PS51898"/>
    </source>
</evidence>
<evidence type="ECO:0000313" key="9">
    <source>
        <dbReference type="Proteomes" id="UP000094056"/>
    </source>
</evidence>
<proteinExistence type="predicted"/>
<dbReference type="PATRIC" id="fig|1872076.5.peg.5673"/>
<dbReference type="PROSITE" id="PS51900">
    <property type="entry name" value="CB"/>
    <property type="match status" value="1"/>
</dbReference>
<dbReference type="Pfam" id="PF00589">
    <property type="entry name" value="Phage_integrase"/>
    <property type="match status" value="1"/>
</dbReference>
<keyword evidence="3 5" id="KW-0238">DNA-binding</keyword>
<name>A0A1E3X3H6_9BACT</name>
<evidence type="ECO:0000256" key="5">
    <source>
        <dbReference type="PROSITE-ProRule" id="PRU01248"/>
    </source>
</evidence>
<dbReference type="EMBL" id="MAYW01000271">
    <property type="protein sequence ID" value="ODS30167.1"/>
    <property type="molecule type" value="Genomic_DNA"/>
</dbReference>
<dbReference type="Gene3D" id="1.10.443.10">
    <property type="entry name" value="Intergrase catalytic core"/>
    <property type="match status" value="1"/>
</dbReference>
<evidence type="ECO:0000256" key="1">
    <source>
        <dbReference type="ARBA" id="ARBA00022829"/>
    </source>
</evidence>
<keyword evidence="2" id="KW-0229">DNA integration</keyword>
<evidence type="ECO:0000256" key="4">
    <source>
        <dbReference type="ARBA" id="ARBA00023172"/>
    </source>
</evidence>
<evidence type="ECO:0000259" key="7">
    <source>
        <dbReference type="PROSITE" id="PS51900"/>
    </source>
</evidence>
<dbReference type="InterPro" id="IPR013762">
    <property type="entry name" value="Integrase-like_cat_sf"/>
</dbReference>
<dbReference type="PANTHER" id="PTHR30349:SF81">
    <property type="entry name" value="TYROSINE RECOMBINASE XERC"/>
    <property type="match status" value="1"/>
</dbReference>
<protein>
    <submittedName>
        <fullName evidence="8">Tyrosine recombinase</fullName>
    </submittedName>
</protein>
<dbReference type="InterPro" id="IPR002104">
    <property type="entry name" value="Integrase_catalytic"/>
</dbReference>
<dbReference type="InterPro" id="IPR010998">
    <property type="entry name" value="Integrase_recombinase_N"/>
</dbReference>
<reference evidence="8 9" key="1">
    <citation type="submission" date="2016-07" db="EMBL/GenBank/DDBJ databases">
        <title>Draft genome of Scalindua rubra, obtained from a brine-seawater interface in the Red Sea, sheds light on salt adaptation in anammox bacteria.</title>
        <authorList>
            <person name="Speth D.R."/>
            <person name="Lagkouvardos I."/>
            <person name="Wang Y."/>
            <person name="Qian P.-Y."/>
            <person name="Dutilh B.E."/>
            <person name="Jetten M.S."/>
        </authorList>
    </citation>
    <scope>NUCLEOTIDE SEQUENCE [LARGE SCALE GENOMIC DNA]</scope>
    <source>
        <strain evidence="8">BSI-1</strain>
    </source>
</reference>
<dbReference type="PANTHER" id="PTHR30349">
    <property type="entry name" value="PHAGE INTEGRASE-RELATED"/>
    <property type="match status" value="1"/>
</dbReference>
<sequence length="349" mass="40180">MKQSHPVADYMHAFFYQYLAEIRGLSTNTVFAYRDTIKLLLCFCADHLRKKVDQLNIEEINDKIVLTFLNNIETNRGSTEKTRNARLAGIRAFFGFISREEPALLKQCCHIRTIPLKRTEHKTVDYLDNNEMKAILGSTDSHSRKGIRDKALFMILYNTGARVGEIINLKINDLRLDSPGQVKFLGKGKKQCACPLWPETIEALNNYLKIRQPQNPSNEYLFLNDRGKPITRFGIGHIINKYAQKSSQICPSLNHKSVGPHTFRHSTAMHLIQAGNDINMVRLWLGHADINTTHMYVEIDMEMKRKILNTTQSPTANTKKNKLHKWQKPDILKWLDELSKSPELCGVKY</sequence>
<dbReference type="Pfam" id="PF02899">
    <property type="entry name" value="Phage_int_SAM_1"/>
    <property type="match status" value="1"/>
</dbReference>
<keyword evidence="1" id="KW-0159">Chromosome partition</keyword>
<dbReference type="AlphaFoldDB" id="A0A1E3X3H6"/>
<dbReference type="InterPro" id="IPR004107">
    <property type="entry name" value="Integrase_SAM-like_N"/>
</dbReference>
<comment type="caution">
    <text evidence="8">The sequence shown here is derived from an EMBL/GenBank/DDBJ whole genome shotgun (WGS) entry which is preliminary data.</text>
</comment>
<organism evidence="8 9">
    <name type="scientific">Candidatus Scalindua rubra</name>
    <dbReference type="NCBI Taxonomy" id="1872076"/>
    <lineage>
        <taxon>Bacteria</taxon>
        <taxon>Pseudomonadati</taxon>
        <taxon>Planctomycetota</taxon>
        <taxon>Candidatus Brocadiia</taxon>
        <taxon>Candidatus Brocadiales</taxon>
        <taxon>Candidatus Scalinduaceae</taxon>
        <taxon>Candidatus Scalindua</taxon>
    </lineage>
</organism>
<evidence type="ECO:0000256" key="3">
    <source>
        <dbReference type="ARBA" id="ARBA00023125"/>
    </source>
</evidence>
<evidence type="ECO:0000313" key="8">
    <source>
        <dbReference type="EMBL" id="ODS30167.1"/>
    </source>
</evidence>
<dbReference type="InterPro" id="IPR044068">
    <property type="entry name" value="CB"/>
</dbReference>
<dbReference type="GO" id="GO:0003677">
    <property type="term" value="F:DNA binding"/>
    <property type="evidence" value="ECO:0007669"/>
    <property type="project" value="UniProtKB-UniRule"/>
</dbReference>
<dbReference type="InterPro" id="IPR050090">
    <property type="entry name" value="Tyrosine_recombinase_XerCD"/>
</dbReference>
<dbReference type="Proteomes" id="UP000094056">
    <property type="component" value="Unassembled WGS sequence"/>
</dbReference>
<dbReference type="PROSITE" id="PS51898">
    <property type="entry name" value="TYR_RECOMBINASE"/>
    <property type="match status" value="1"/>
</dbReference>
<dbReference type="Gene3D" id="1.10.150.130">
    <property type="match status" value="1"/>
</dbReference>
<feature type="domain" description="Core-binding (CB)" evidence="7">
    <location>
        <begin position="9"/>
        <end position="98"/>
    </location>
</feature>
<feature type="domain" description="Tyr recombinase" evidence="6">
    <location>
        <begin position="122"/>
        <end position="309"/>
    </location>
</feature>
<accession>A0A1E3X3H6</accession>
<keyword evidence="4" id="KW-0233">DNA recombination</keyword>
<dbReference type="InterPro" id="IPR011010">
    <property type="entry name" value="DNA_brk_join_enz"/>
</dbReference>
<evidence type="ECO:0000256" key="2">
    <source>
        <dbReference type="ARBA" id="ARBA00022908"/>
    </source>
</evidence>
<dbReference type="SUPFAM" id="SSF56349">
    <property type="entry name" value="DNA breaking-rejoining enzymes"/>
    <property type="match status" value="1"/>
</dbReference>
<dbReference type="GO" id="GO:0007059">
    <property type="term" value="P:chromosome segregation"/>
    <property type="evidence" value="ECO:0007669"/>
    <property type="project" value="UniProtKB-KW"/>
</dbReference>
<dbReference type="GO" id="GO:0015074">
    <property type="term" value="P:DNA integration"/>
    <property type="evidence" value="ECO:0007669"/>
    <property type="project" value="UniProtKB-KW"/>
</dbReference>
<gene>
    <name evidence="8" type="primary">xerD_1</name>
    <name evidence="8" type="ORF">SCARUB_04725</name>
</gene>
<dbReference type="SUPFAM" id="SSF47823">
    <property type="entry name" value="lambda integrase-like, N-terminal domain"/>
    <property type="match status" value="1"/>
</dbReference>
<dbReference type="GO" id="GO:0006310">
    <property type="term" value="P:DNA recombination"/>
    <property type="evidence" value="ECO:0007669"/>
    <property type="project" value="UniProtKB-KW"/>
</dbReference>